<evidence type="ECO:0000313" key="2">
    <source>
        <dbReference type="EMBL" id="REI21485.1"/>
    </source>
</evidence>
<feature type="transmembrane region" description="Helical" evidence="1">
    <location>
        <begin position="103"/>
        <end position="129"/>
    </location>
</feature>
<evidence type="ECO:0000256" key="1">
    <source>
        <dbReference type="SAM" id="Phobius"/>
    </source>
</evidence>
<accession>A0AAX1RV40</accession>
<keyword evidence="1" id="KW-1133">Transmembrane helix</keyword>
<feature type="transmembrane region" description="Helical" evidence="1">
    <location>
        <begin position="165"/>
        <end position="181"/>
    </location>
</feature>
<gene>
    <name evidence="2" type="ORF">DOS76_06965</name>
</gene>
<keyword evidence="1" id="KW-0472">Membrane</keyword>
<proteinExistence type="predicted"/>
<feature type="transmembrane region" description="Helical" evidence="1">
    <location>
        <begin position="223"/>
        <end position="242"/>
    </location>
</feature>
<organism evidence="2 3">
    <name type="scientific">Staphylococcus felis</name>
    <dbReference type="NCBI Taxonomy" id="46127"/>
    <lineage>
        <taxon>Bacteria</taxon>
        <taxon>Bacillati</taxon>
        <taxon>Bacillota</taxon>
        <taxon>Bacilli</taxon>
        <taxon>Bacillales</taxon>
        <taxon>Staphylococcaceae</taxon>
        <taxon>Staphylococcus</taxon>
    </lineage>
</organism>
<evidence type="ECO:0008006" key="4">
    <source>
        <dbReference type="Google" id="ProtNLM"/>
    </source>
</evidence>
<feature type="transmembrane region" description="Helical" evidence="1">
    <location>
        <begin position="53"/>
        <end position="77"/>
    </location>
</feature>
<dbReference type="RefSeq" id="WP_115856954.1">
    <property type="nucleotide sequence ID" value="NZ_CAJUZR010000012.1"/>
</dbReference>
<name>A0AAX1RV40_9STAP</name>
<keyword evidence="1" id="KW-0812">Transmembrane</keyword>
<protein>
    <recommendedName>
        <fullName evidence="4">ABC transporter permease</fullName>
    </recommendedName>
</protein>
<feature type="transmembrane region" description="Helical" evidence="1">
    <location>
        <begin position="135"/>
        <end position="158"/>
    </location>
</feature>
<comment type="caution">
    <text evidence="2">The sequence shown here is derived from an EMBL/GenBank/DDBJ whole genome shotgun (WGS) entry which is preliminary data.</text>
</comment>
<sequence>MFNLMTAESYRLRHKRALHLVMSISAILIVLAAIVIAYFGHTDKSFPYFRMDFYFMSAVGINIATVLVIYFFGVSLLTTTDYQMISHAIAFGQSRENIFMSKLAISLFYFVLFCIVSMIEMLFVSAIIFPDFDETWLVTLKAIFNIMPIFLAIFCVSFSLAILRINYLITIIVLMFLFLLSEKLTYMLSKTSEIFEYIHQYTPGQLYLNNLAGYYNRDLTIDFSYWLVGGICVCLFLIVSFIKFKKKEF</sequence>
<reference evidence="2 3" key="1">
    <citation type="journal article" date="2018" name="Vet. Microbiol.">
        <title>Characterisation of Staphylococcus felis isolated from cats using whole genome sequencing.</title>
        <authorList>
            <person name="Worthing K."/>
            <person name="Pang S."/>
            <person name="Trott D.J."/>
            <person name="Abraham S."/>
            <person name="Coombs G.W."/>
            <person name="Jordan D."/>
            <person name="McIntyre L."/>
            <person name="Davies M.R."/>
            <person name="Norris J."/>
        </authorList>
    </citation>
    <scope>NUCLEOTIDE SEQUENCE [LARGE SCALE GENOMIC DNA]</scope>
    <source>
        <strain evidence="2 3">F25</strain>
    </source>
</reference>
<evidence type="ECO:0000313" key="3">
    <source>
        <dbReference type="Proteomes" id="UP000256337"/>
    </source>
</evidence>
<dbReference type="EMBL" id="QKYD01000107">
    <property type="protein sequence ID" value="REI21485.1"/>
    <property type="molecule type" value="Genomic_DNA"/>
</dbReference>
<dbReference type="Proteomes" id="UP000256337">
    <property type="component" value="Unassembled WGS sequence"/>
</dbReference>
<feature type="transmembrane region" description="Helical" evidence="1">
    <location>
        <begin position="20"/>
        <end position="41"/>
    </location>
</feature>
<dbReference type="AlphaFoldDB" id="A0AAX1RV40"/>